<feature type="transmembrane region" description="Helical" evidence="8">
    <location>
        <begin position="88"/>
        <end position="109"/>
    </location>
</feature>
<evidence type="ECO:0000256" key="6">
    <source>
        <dbReference type="ARBA" id="ARBA00023136"/>
    </source>
</evidence>
<keyword evidence="3" id="KW-0813">Transport</keyword>
<dbReference type="EMBL" id="SWFT01000064">
    <property type="protein sequence ID" value="KAA8904041.1"/>
    <property type="molecule type" value="Genomic_DNA"/>
</dbReference>
<sequence>MAQVFNVTIFFVVFRESLEAVIIMSILFSFLKQQFGTAEHHKAIYKKLLKQVWIGGFLGLFVCLCIGAGFIGAFYSLKNDIWSKSEDLWEGIFCIIATVMITIMGVAMLRINKMQQKWRVKLAQALLKAPEKKMDRLKIGYLSKKYAMFLLPFITVLREGLEAVVFVGGVGLNQSATAFPLPVVVGLIAGISVGVVLYYFGNNVSMQLFLIVSTSMLYLISAGLFSRGVWFFENYVYSKQTGGDAAENGSGPGTYNINKSVWHVNCCNPLTDHGWDVFNALFGWQNSATYGSVLSYNVYWIFIIATLLLMLYEEKHGHLPGLKNLTLVELNPMYHIKGKKKNQLTAAQEEELLAKMDDQEALAKILNGEMPPPADLSHTNGSEQTSSDEDVSRVQEAVVGEK</sequence>
<keyword evidence="10" id="KW-1185">Reference proteome</keyword>
<evidence type="ECO:0000313" key="10">
    <source>
        <dbReference type="Proteomes" id="UP000449547"/>
    </source>
</evidence>
<dbReference type="AlphaFoldDB" id="A0A642URP2"/>
<reference evidence="9 10" key="1">
    <citation type="submission" date="2019-07" db="EMBL/GenBank/DDBJ databases">
        <title>Genome assembly of two rare yeast pathogens: Diutina rugosa and Trichomonascus ciferrii.</title>
        <authorList>
            <person name="Mixao V."/>
            <person name="Saus E."/>
            <person name="Hansen A."/>
            <person name="Lass-Flor C."/>
            <person name="Gabaldon T."/>
        </authorList>
    </citation>
    <scope>NUCLEOTIDE SEQUENCE [LARGE SCALE GENOMIC DNA]</scope>
    <source>
        <strain evidence="9 10">CBS 613</strain>
    </source>
</reference>
<comment type="subcellular location">
    <subcellularLocation>
        <location evidence="1">Membrane</location>
        <topology evidence="1">Multi-pass membrane protein</topology>
    </subcellularLocation>
</comment>
<name>A0A642URP2_DIURU</name>
<evidence type="ECO:0000256" key="2">
    <source>
        <dbReference type="ARBA" id="ARBA00008333"/>
    </source>
</evidence>
<feature type="transmembrane region" description="Helical" evidence="8">
    <location>
        <begin position="146"/>
        <end position="167"/>
    </location>
</feature>
<dbReference type="Pfam" id="PF03239">
    <property type="entry name" value="FTR1"/>
    <property type="match status" value="1"/>
</dbReference>
<feature type="region of interest" description="Disordered" evidence="7">
    <location>
        <begin position="368"/>
        <end position="402"/>
    </location>
</feature>
<dbReference type="PANTHER" id="PTHR31632:SF2">
    <property type="entry name" value="PLASMA MEMBRANE IRON PERMEASE"/>
    <property type="match status" value="1"/>
</dbReference>
<keyword evidence="4 8" id="KW-0812">Transmembrane</keyword>
<dbReference type="OrthoDB" id="4364at2759"/>
<evidence type="ECO:0000256" key="4">
    <source>
        <dbReference type="ARBA" id="ARBA00022692"/>
    </source>
</evidence>
<keyword evidence="3" id="KW-0410">Iron transport</keyword>
<evidence type="ECO:0000256" key="5">
    <source>
        <dbReference type="ARBA" id="ARBA00022989"/>
    </source>
</evidence>
<feature type="transmembrane region" description="Helical" evidence="8">
    <location>
        <begin position="179"/>
        <end position="201"/>
    </location>
</feature>
<evidence type="ECO:0000256" key="7">
    <source>
        <dbReference type="SAM" id="MobiDB-lite"/>
    </source>
</evidence>
<evidence type="ECO:0000256" key="8">
    <source>
        <dbReference type="SAM" id="Phobius"/>
    </source>
</evidence>
<evidence type="ECO:0008006" key="11">
    <source>
        <dbReference type="Google" id="ProtNLM"/>
    </source>
</evidence>
<dbReference type="RefSeq" id="XP_034013126.1">
    <property type="nucleotide sequence ID" value="XM_034154595.1"/>
</dbReference>
<dbReference type="OMA" id="CCNPLTD"/>
<evidence type="ECO:0000256" key="3">
    <source>
        <dbReference type="ARBA" id="ARBA00022496"/>
    </source>
</evidence>
<keyword evidence="6 8" id="KW-0472">Membrane</keyword>
<dbReference type="GO" id="GO:0015093">
    <property type="term" value="F:ferrous iron transmembrane transporter activity"/>
    <property type="evidence" value="ECO:0007669"/>
    <property type="project" value="TreeGrafter"/>
</dbReference>
<evidence type="ECO:0000313" key="9">
    <source>
        <dbReference type="EMBL" id="KAA8904041.1"/>
    </source>
</evidence>
<dbReference type="VEuPathDB" id="FungiDB:DIURU_001993"/>
<feature type="transmembrane region" description="Helical" evidence="8">
    <location>
        <begin position="6"/>
        <end position="31"/>
    </location>
</feature>
<protein>
    <recommendedName>
        <fullName evidence="11">Plasma membrane iron permease</fullName>
    </recommendedName>
</protein>
<feature type="transmembrane region" description="Helical" evidence="8">
    <location>
        <begin position="293"/>
        <end position="312"/>
    </location>
</feature>
<proteinExistence type="inferred from homology"/>
<dbReference type="Proteomes" id="UP000449547">
    <property type="component" value="Unassembled WGS sequence"/>
</dbReference>
<evidence type="ECO:0000256" key="1">
    <source>
        <dbReference type="ARBA" id="ARBA00004141"/>
    </source>
</evidence>
<gene>
    <name evidence="9" type="ORF">DIURU_001993</name>
</gene>
<comment type="similarity">
    <text evidence="2">Belongs to the oxidase-dependent Fe transporter (OFeT) (TC 9.A.10.1) family.</text>
</comment>
<dbReference type="InterPro" id="IPR004923">
    <property type="entry name" value="FTR1/Fip1/EfeU"/>
</dbReference>
<keyword evidence="3" id="KW-0408">Iron</keyword>
<dbReference type="PANTHER" id="PTHR31632">
    <property type="entry name" value="IRON TRANSPORTER FTH1"/>
    <property type="match status" value="1"/>
</dbReference>
<organism evidence="9 10">
    <name type="scientific">Diutina rugosa</name>
    <name type="common">Yeast</name>
    <name type="synonym">Candida rugosa</name>
    <dbReference type="NCBI Taxonomy" id="5481"/>
    <lineage>
        <taxon>Eukaryota</taxon>
        <taxon>Fungi</taxon>
        <taxon>Dikarya</taxon>
        <taxon>Ascomycota</taxon>
        <taxon>Saccharomycotina</taxon>
        <taxon>Pichiomycetes</taxon>
        <taxon>Debaryomycetaceae</taxon>
        <taxon>Diutina</taxon>
    </lineage>
</organism>
<dbReference type="GeneID" id="54780644"/>
<dbReference type="GO" id="GO:0033573">
    <property type="term" value="C:high-affinity iron permease complex"/>
    <property type="evidence" value="ECO:0007669"/>
    <property type="project" value="InterPro"/>
</dbReference>
<keyword evidence="3" id="KW-0406">Ion transport</keyword>
<accession>A0A642URP2</accession>
<comment type="caution">
    <text evidence="9">The sequence shown here is derived from an EMBL/GenBank/DDBJ whole genome shotgun (WGS) entry which is preliminary data.</text>
</comment>
<feature type="transmembrane region" description="Helical" evidence="8">
    <location>
        <begin position="208"/>
        <end position="232"/>
    </location>
</feature>
<keyword evidence="5 8" id="KW-1133">Transmembrane helix</keyword>
<feature type="transmembrane region" description="Helical" evidence="8">
    <location>
        <begin position="52"/>
        <end position="76"/>
    </location>
</feature>